<dbReference type="GO" id="GO:0006888">
    <property type="term" value="P:endoplasmic reticulum to Golgi vesicle-mediated transport"/>
    <property type="evidence" value="ECO:0007669"/>
    <property type="project" value="TreeGrafter"/>
</dbReference>
<dbReference type="AlphaFoldDB" id="A0A8B6C4J0"/>
<dbReference type="PANTHER" id="PTHR15858:SF0">
    <property type="entry name" value="IMMEDIATE EARLY RESPONSE 3-INTERACTING PROTEIN 1"/>
    <property type="match status" value="1"/>
</dbReference>
<evidence type="ECO:0000256" key="8">
    <source>
        <dbReference type="ARBA" id="ARBA00024203"/>
    </source>
</evidence>
<keyword evidence="5" id="KW-0653">Protein transport</keyword>
<keyword evidence="7" id="KW-0472">Membrane</keyword>
<dbReference type="Proteomes" id="UP000596742">
    <property type="component" value="Unassembled WGS sequence"/>
</dbReference>
<dbReference type="Pfam" id="PF08571">
    <property type="entry name" value="Yos1"/>
    <property type="match status" value="1"/>
</dbReference>
<evidence type="ECO:0000256" key="10">
    <source>
        <dbReference type="SAM" id="SignalP"/>
    </source>
</evidence>
<evidence type="ECO:0000256" key="6">
    <source>
        <dbReference type="ARBA" id="ARBA00022989"/>
    </source>
</evidence>
<evidence type="ECO:0000256" key="4">
    <source>
        <dbReference type="ARBA" id="ARBA00022692"/>
    </source>
</evidence>
<keyword evidence="12" id="KW-1185">Reference proteome</keyword>
<organism evidence="11 12">
    <name type="scientific">Mytilus galloprovincialis</name>
    <name type="common">Mediterranean mussel</name>
    <dbReference type="NCBI Taxonomy" id="29158"/>
    <lineage>
        <taxon>Eukaryota</taxon>
        <taxon>Metazoa</taxon>
        <taxon>Spiralia</taxon>
        <taxon>Lophotrochozoa</taxon>
        <taxon>Mollusca</taxon>
        <taxon>Bivalvia</taxon>
        <taxon>Autobranchia</taxon>
        <taxon>Pteriomorphia</taxon>
        <taxon>Mytilida</taxon>
        <taxon>Mytiloidea</taxon>
        <taxon>Mytilidae</taxon>
        <taxon>Mytilinae</taxon>
        <taxon>Mytilus</taxon>
    </lineage>
</organism>
<feature type="signal peptide" evidence="10">
    <location>
        <begin position="1"/>
        <end position="18"/>
    </location>
</feature>
<evidence type="ECO:0000313" key="12">
    <source>
        <dbReference type="Proteomes" id="UP000596742"/>
    </source>
</evidence>
<evidence type="ECO:0000256" key="3">
    <source>
        <dbReference type="ARBA" id="ARBA00022448"/>
    </source>
</evidence>
<dbReference type="OrthoDB" id="15356at2759"/>
<sequence length="80" mass="8837">MAFGLYSLIEAVILCLNAVCILHEERFLAKIGWGTDQRGFGEDPGMKTQILNLIRSIRTVMRIPLIGINVVVIGLKLLLG</sequence>
<keyword evidence="6" id="KW-1133">Transmembrane helix</keyword>
<evidence type="ECO:0000256" key="9">
    <source>
        <dbReference type="ARBA" id="ARBA00045999"/>
    </source>
</evidence>
<comment type="similarity">
    <text evidence="8">Belongs to the YOS1 family.</text>
</comment>
<protein>
    <recommendedName>
        <fullName evidence="2">Immediate early response 3-interacting protein 1</fullName>
    </recommendedName>
</protein>
<evidence type="ECO:0000256" key="1">
    <source>
        <dbReference type="ARBA" id="ARBA00004370"/>
    </source>
</evidence>
<proteinExistence type="inferred from homology"/>
<dbReference type="GO" id="GO:0030134">
    <property type="term" value="C:COPII-coated ER to Golgi transport vesicle"/>
    <property type="evidence" value="ECO:0007669"/>
    <property type="project" value="TreeGrafter"/>
</dbReference>
<keyword evidence="10" id="KW-0732">Signal</keyword>
<accession>A0A8B6C4J0</accession>
<dbReference type="GO" id="GO:0005789">
    <property type="term" value="C:endoplasmic reticulum membrane"/>
    <property type="evidence" value="ECO:0007669"/>
    <property type="project" value="TreeGrafter"/>
</dbReference>
<evidence type="ECO:0000256" key="5">
    <source>
        <dbReference type="ARBA" id="ARBA00022927"/>
    </source>
</evidence>
<keyword evidence="3" id="KW-0813">Transport</keyword>
<comment type="caution">
    <text evidence="11">The sequence shown here is derived from an EMBL/GenBank/DDBJ whole genome shotgun (WGS) entry which is preliminary data.</text>
</comment>
<dbReference type="GO" id="GO:0015031">
    <property type="term" value="P:protein transport"/>
    <property type="evidence" value="ECO:0007669"/>
    <property type="project" value="UniProtKB-KW"/>
</dbReference>
<evidence type="ECO:0000313" key="11">
    <source>
        <dbReference type="EMBL" id="VDH99761.1"/>
    </source>
</evidence>
<keyword evidence="4" id="KW-0812">Transmembrane</keyword>
<comment type="function">
    <text evidence="9">Regulator of endoplasmic reticulum secretion that acts as a key determinant of brain size. Required for secretion of extracellular matrix proteins. Required for correct brain development by depositing sufficient extracellular matrix proteins for tissue integrity and the proliferation of neural progenitors. Acts as a regulator of the unfolded protein response (UPR).</text>
</comment>
<gene>
    <name evidence="11" type="ORF">MGAL_10B008673</name>
</gene>
<dbReference type="EMBL" id="UYJE01001181">
    <property type="protein sequence ID" value="VDH99761.1"/>
    <property type="molecule type" value="Genomic_DNA"/>
</dbReference>
<feature type="chain" id="PRO_5032687139" description="Immediate early response 3-interacting protein 1" evidence="10">
    <location>
        <begin position="19"/>
        <end position="80"/>
    </location>
</feature>
<dbReference type="PANTHER" id="PTHR15858">
    <property type="entry name" value="IMMEDIATE EARLY RESPONSE 3-INTERACTING PROTEIN 1"/>
    <property type="match status" value="1"/>
</dbReference>
<reference evidence="11" key="1">
    <citation type="submission" date="2018-11" db="EMBL/GenBank/DDBJ databases">
        <authorList>
            <person name="Alioto T."/>
            <person name="Alioto T."/>
        </authorList>
    </citation>
    <scope>NUCLEOTIDE SEQUENCE</scope>
</reference>
<evidence type="ECO:0000256" key="7">
    <source>
        <dbReference type="ARBA" id="ARBA00023136"/>
    </source>
</evidence>
<evidence type="ECO:0000256" key="2">
    <source>
        <dbReference type="ARBA" id="ARBA00016434"/>
    </source>
</evidence>
<dbReference type="GO" id="GO:0000139">
    <property type="term" value="C:Golgi membrane"/>
    <property type="evidence" value="ECO:0007669"/>
    <property type="project" value="TreeGrafter"/>
</dbReference>
<name>A0A8B6C4J0_MYTGA</name>
<comment type="subcellular location">
    <subcellularLocation>
        <location evidence="1">Membrane</location>
    </subcellularLocation>
</comment>
<dbReference type="InterPro" id="IPR013880">
    <property type="entry name" value="Yos1"/>
</dbReference>